<evidence type="ECO:0000313" key="2">
    <source>
        <dbReference type="Proteomes" id="UP000324800"/>
    </source>
</evidence>
<accession>A0A5J4WIM4</accession>
<gene>
    <name evidence="1" type="ORF">EZS28_010311</name>
</gene>
<protein>
    <submittedName>
        <fullName evidence="1">Uncharacterized protein</fullName>
    </submittedName>
</protein>
<reference evidence="1 2" key="1">
    <citation type="submission" date="2019-03" db="EMBL/GenBank/DDBJ databases">
        <title>Single cell metagenomics reveals metabolic interactions within the superorganism composed of flagellate Streblomastix strix and complex community of Bacteroidetes bacteria on its surface.</title>
        <authorList>
            <person name="Treitli S.C."/>
            <person name="Kolisko M."/>
            <person name="Husnik F."/>
            <person name="Keeling P."/>
            <person name="Hampl V."/>
        </authorList>
    </citation>
    <scope>NUCLEOTIDE SEQUENCE [LARGE SCALE GENOMIC DNA]</scope>
    <source>
        <strain evidence="1">ST1C</strain>
    </source>
</reference>
<sequence>MISNILAKDAPSGFNRGIDRVIIVIMTDISAQNNIVVNSGTQINNIITMQSDGYFPEAGSGVYYKQHFATQSISSNLFTIGNSGQLELQGFHFNSVIPTSSTIRLFTISSSGGNQVAILTLVDCEFSSLGVSVSHAIILIGTGNLIIIRTQVQSYTFNQKRFIETSIGTPISSVTIINSSFSSIFSQGSGAVLSLQSSSGHIDISGTSFADITGSYGGALNLQLTSTIINLTNQCDFQRCSASQSSSSQGGGAVYASLSLHCLLSIQDATFISCACQQPGNGGALSVLYQSSDQIFITRSTFKSCSTTINSGQGFGWGGAVALQTSSSFETSNFLMTDLIFTDCEAVGQFGPNIHIVCESIKDAGIAIVLNYLITVNDDSDPDNIVPISDLYTSAAYKPLYMGIDSEQAQGGGAQTNHKSLFEIFQDSGSRKEYYIRNTSSNDVGNCPQTSPCITIAHILGLATPPDEDYGEFNLYIILLSNTLSQGEATIDQSTVINTMITIQAQDFEQGESVYTKSCIQTYTQMNRLFSVKNLGVLFLRGLQFNNLISSSSNPLISVLSEDYTIPSLQISECLFIQDSTSTPIPDLNHPIMSINGGTVSILRTSIMNYKFNSQNSFILIRSPYDDKNQIFIARSTFDNIQLTGSGNGAVINSEIKDADYFEIKDQSMFSNCQSGQNGQIYAIISGGEMKLAKISMVSCNAMNGGAIYAQISGGGKVSIADSCQFTSCSASQLGGAIYLNLASGTETQYDLTGASYLTGNNAQFGKSLFINAVNLRSAVPIGDASRIKIGAGNNENSQLTNLMGYHNGNTSIAIPLYYMYTAVDQSIYHVNINSGTNTGNNNVGCGHYYWPCLTIEYALLQNPSSTQRIIGVINEYEFNEIFTISSATYTILIQNSLNPTNNSTTTILSNMKIANNGIFIVNGASIQFNLINFLILSGGLSTDYIIQSISGTSSISILNCEIHQHTTPISRRLVQVTLGSVSITDSKMESFTKSGGSIIKQDGGTLLFTRGQITSVTIESGNMIQISSGTTTLSQFSANGITLSGGSLISYSSSSGNLNIDGCTFTNIQNTMINGNGGVISGTLTSTSGSILITGSASTFTSCTVPNDSGLGGAIYLDIQTDGELKYDLTGASYLTGNNAQFGMNLFINAVNLRSAVPVGDPTRIKIGAGNNEYSQLTNLMGYHNGNTSVAIPLYYMYTAVDQSIYHVKNIDDNNKGNDNIGCGHLDYPCLKIDYAISQSGSATTKIVGIISEYQLNSVVNINLNGAQIQRQIYAVTWSSTSDNSIIQVQPQGQLSISSGSILFNEITFKVESEDWLNQVLDLQHQLIQK</sequence>
<evidence type="ECO:0000313" key="1">
    <source>
        <dbReference type="EMBL" id="KAA6394165.1"/>
    </source>
</evidence>
<organism evidence="1 2">
    <name type="scientific">Streblomastix strix</name>
    <dbReference type="NCBI Taxonomy" id="222440"/>
    <lineage>
        <taxon>Eukaryota</taxon>
        <taxon>Metamonada</taxon>
        <taxon>Preaxostyla</taxon>
        <taxon>Oxymonadida</taxon>
        <taxon>Streblomastigidae</taxon>
        <taxon>Streblomastix</taxon>
    </lineage>
</organism>
<dbReference type="EMBL" id="SNRW01002022">
    <property type="protein sequence ID" value="KAA6394165.1"/>
    <property type="molecule type" value="Genomic_DNA"/>
</dbReference>
<dbReference type="Proteomes" id="UP000324800">
    <property type="component" value="Unassembled WGS sequence"/>
</dbReference>
<comment type="caution">
    <text evidence="1">The sequence shown here is derived from an EMBL/GenBank/DDBJ whole genome shotgun (WGS) entry which is preliminary data.</text>
</comment>
<proteinExistence type="predicted"/>
<name>A0A5J4WIM4_9EUKA</name>